<sequence length="245" mass="27956">MRKQNVRSPPALQSLFMRRKNPQTLLEQGKTEKFEASQRHDTKVAEQAMDTSAQLEPMDIDNEETSRHNEMYIPTIVLSPPSDDDFDMQEDSEDVEMTCVERNTMANNRTLRRRIADETYGPTKEVKGWKRIKRLVKTPGKSPDIYLQVPSSESIHKIDDPVTSRIPDSSLSHTMESRVEPGTTNDSKENNHISICVEFTHNHPCREDGEDEDLRCLWIPSSDEEEDGEAADADAVSVMAWPRLA</sequence>
<comment type="caution">
    <text evidence="2">The sequence shown here is derived from an EMBL/GenBank/DDBJ whole genome shotgun (WGS) entry which is preliminary data.</text>
</comment>
<accession>A0A9P5A4B8</accession>
<proteinExistence type="predicted"/>
<keyword evidence="3" id="KW-1185">Reference proteome</keyword>
<feature type="region of interest" description="Disordered" evidence="1">
    <location>
        <begin position="1"/>
        <end position="56"/>
    </location>
</feature>
<reference evidence="2" key="1">
    <citation type="journal article" date="2017" name="Mycologia">
        <title>Fusarium algeriense, sp. nov., a novel toxigenic crown rot pathogen of durum wheat from Algeria is nested in the Fusarium burgessii species complex.</title>
        <authorList>
            <person name="Laraba I."/>
            <person name="Keddad A."/>
            <person name="Boureghda H."/>
            <person name="Abdallah N."/>
            <person name="Vaughan M.M."/>
            <person name="Proctor R.H."/>
            <person name="Busman M."/>
            <person name="O'Donnell K."/>
        </authorList>
    </citation>
    <scope>NUCLEOTIDE SEQUENCE</scope>
    <source>
        <strain evidence="2">NRRL 25174</strain>
    </source>
</reference>
<feature type="region of interest" description="Disordered" evidence="1">
    <location>
        <begin position="158"/>
        <end position="187"/>
    </location>
</feature>
<dbReference type="AlphaFoldDB" id="A0A9P5A4B8"/>
<feature type="compositionally biased region" description="Basic and acidic residues" evidence="1">
    <location>
        <begin position="29"/>
        <end position="44"/>
    </location>
</feature>
<reference evidence="2" key="2">
    <citation type="submission" date="2020-02" db="EMBL/GenBank/DDBJ databases">
        <title>Identification and distribution of gene clusters putatively required for synthesis of sphingolipid metabolism inhibitors in phylogenetically diverse species of the filamentous fungus Fusarium.</title>
        <authorList>
            <person name="Kim H.-S."/>
            <person name="Busman M."/>
            <person name="Brown D.W."/>
            <person name="Divon H."/>
            <person name="Uhlig S."/>
            <person name="Proctor R.H."/>
        </authorList>
    </citation>
    <scope>NUCLEOTIDE SEQUENCE</scope>
    <source>
        <strain evidence="2">NRRL 25174</strain>
    </source>
</reference>
<evidence type="ECO:0000313" key="3">
    <source>
        <dbReference type="Proteomes" id="UP000730481"/>
    </source>
</evidence>
<evidence type="ECO:0000313" key="2">
    <source>
        <dbReference type="EMBL" id="KAF4332049.1"/>
    </source>
</evidence>
<gene>
    <name evidence="2" type="ORF">FBEOM_14162</name>
</gene>
<evidence type="ECO:0000256" key="1">
    <source>
        <dbReference type="SAM" id="MobiDB-lite"/>
    </source>
</evidence>
<organism evidence="2 3">
    <name type="scientific">Fusarium beomiforme</name>
    <dbReference type="NCBI Taxonomy" id="44412"/>
    <lineage>
        <taxon>Eukaryota</taxon>
        <taxon>Fungi</taxon>
        <taxon>Dikarya</taxon>
        <taxon>Ascomycota</taxon>
        <taxon>Pezizomycotina</taxon>
        <taxon>Sordariomycetes</taxon>
        <taxon>Hypocreomycetidae</taxon>
        <taxon>Hypocreales</taxon>
        <taxon>Nectriaceae</taxon>
        <taxon>Fusarium</taxon>
        <taxon>Fusarium burgessii species complex</taxon>
    </lineage>
</organism>
<protein>
    <submittedName>
        <fullName evidence="2">Uncharacterized protein</fullName>
    </submittedName>
</protein>
<name>A0A9P5A4B8_9HYPO</name>
<dbReference type="OrthoDB" id="5050147at2759"/>
<dbReference type="EMBL" id="PVQB02001216">
    <property type="protein sequence ID" value="KAF4332049.1"/>
    <property type="molecule type" value="Genomic_DNA"/>
</dbReference>
<dbReference type="Proteomes" id="UP000730481">
    <property type="component" value="Unassembled WGS sequence"/>
</dbReference>